<feature type="region of interest" description="Disordered" evidence="18">
    <location>
        <begin position="396"/>
        <end position="418"/>
    </location>
</feature>
<dbReference type="InterPro" id="IPR016192">
    <property type="entry name" value="APOBEC/CMP_deaminase_Zn-bd"/>
</dbReference>
<feature type="binding site" evidence="16">
    <location>
        <begin position="313"/>
        <end position="319"/>
    </location>
    <ligand>
        <name>NADP(+)</name>
        <dbReference type="ChEBI" id="CHEBI:58349"/>
    </ligand>
</feature>
<dbReference type="PIRSF" id="PIRSF006769">
    <property type="entry name" value="RibD"/>
    <property type="match status" value="1"/>
</dbReference>
<evidence type="ECO:0000256" key="11">
    <source>
        <dbReference type="ARBA" id="ARBA00022833"/>
    </source>
</evidence>
<feature type="domain" description="CMP/dCMP-type deaminase" evidence="19">
    <location>
        <begin position="14"/>
        <end position="128"/>
    </location>
</feature>
<feature type="binding site" evidence="16">
    <location>
        <position position="236"/>
    </location>
    <ligand>
        <name>NADP(+)</name>
        <dbReference type="ChEBI" id="CHEBI:58349"/>
    </ligand>
</feature>
<dbReference type="EC" id="1.1.1.193" evidence="7"/>
<evidence type="ECO:0000256" key="4">
    <source>
        <dbReference type="ARBA" id="ARBA00005259"/>
    </source>
</evidence>
<dbReference type="Pfam" id="PF00383">
    <property type="entry name" value="dCMP_cyt_deam_1"/>
    <property type="match status" value="1"/>
</dbReference>
<keyword evidence="14" id="KW-0511">Multifunctional enzyme</keyword>
<dbReference type="Pfam" id="PF01872">
    <property type="entry name" value="RibD_C"/>
    <property type="match status" value="1"/>
</dbReference>
<dbReference type="PANTHER" id="PTHR38011">
    <property type="entry name" value="DIHYDROFOLATE REDUCTASE FAMILY PROTEIN (AFU_ORTHOLOGUE AFUA_8G06820)"/>
    <property type="match status" value="1"/>
</dbReference>
<dbReference type="SUPFAM" id="SSF53597">
    <property type="entry name" value="Dihydrofolate reductase-like"/>
    <property type="match status" value="1"/>
</dbReference>
<dbReference type="PROSITE" id="PS00903">
    <property type="entry name" value="CYT_DCMP_DEAMINASES_1"/>
    <property type="match status" value="1"/>
</dbReference>
<evidence type="ECO:0000256" key="6">
    <source>
        <dbReference type="ARBA" id="ARBA00012766"/>
    </source>
</evidence>
<feature type="binding site" evidence="16">
    <location>
        <position position="311"/>
    </location>
    <ligand>
        <name>substrate</name>
    </ligand>
</feature>
<keyword evidence="21" id="KW-1185">Reference proteome</keyword>
<evidence type="ECO:0000256" key="17">
    <source>
        <dbReference type="PIRSR" id="PIRSR006769-3"/>
    </source>
</evidence>
<dbReference type="InterPro" id="IPR011549">
    <property type="entry name" value="RibD_C"/>
</dbReference>
<sequence length="418" mass="44793">MTWLNAGRDRTGMTQHEALMRETLRLAEQGRGRVSPRPLVGSLVVRDGVIVGRGFYHEPEPTHAEVWALREAGSLAQGATLYVNLEPCSHYGRTPPCTEAIIAAGIKRVVASIRDPNPQVNGRGFARLCAAGIEVLTDVLPVEGTRLNEVFLINQLEQRPFVHLKLATSLDGRIATHTGASQWITGAAARAAGQALRHGYDAIAVGTGTVLADNPQLTDRTGQYRHRPLVRVVFDSARVRLPVTAHVVQTAQVCPTWLVTVASPQRLEDLSRLEQHGVRVFYVEADEHGRPHLPAALNRLFAEGIASLLVEGGSTLAGAFVDARLVDKVTCFLAPRIIGGGGLNAIGGQGATTLEETLNLTDGTIEPVGTDFALTGYASRTMAHLLAAARAAADRHHERTPNTLANHWSPSGVPLDSG</sequence>
<keyword evidence="9" id="KW-0686">Riboflavin biosynthesis</keyword>
<dbReference type="SUPFAM" id="SSF53927">
    <property type="entry name" value="Cytidine deaminase-like"/>
    <property type="match status" value="1"/>
</dbReference>
<dbReference type="EC" id="3.5.4.26" evidence="6"/>
<feature type="binding site" evidence="16">
    <location>
        <position position="209"/>
    </location>
    <ligand>
        <name>NADP(+)</name>
        <dbReference type="ChEBI" id="CHEBI:58349"/>
    </ligand>
</feature>
<evidence type="ECO:0000313" key="21">
    <source>
        <dbReference type="Proteomes" id="UP000006791"/>
    </source>
</evidence>
<dbReference type="InterPro" id="IPR016193">
    <property type="entry name" value="Cytidine_deaminase-like"/>
</dbReference>
<evidence type="ECO:0000256" key="13">
    <source>
        <dbReference type="ARBA" id="ARBA00023002"/>
    </source>
</evidence>
<evidence type="ECO:0000313" key="20">
    <source>
        <dbReference type="EMBL" id="AEP11031.1"/>
    </source>
</evidence>
<feature type="active site" description="Proton donor" evidence="15">
    <location>
        <position position="65"/>
    </location>
</feature>
<dbReference type="CDD" id="cd01284">
    <property type="entry name" value="Riboflavin_deaminase-reductase"/>
    <property type="match status" value="1"/>
</dbReference>
<dbReference type="InterPro" id="IPR024072">
    <property type="entry name" value="DHFR-like_dom_sf"/>
</dbReference>
<comment type="similarity">
    <text evidence="5">In the C-terminal section; belongs to the HTP reductase family.</text>
</comment>
<feature type="binding site" evidence="17">
    <location>
        <position position="63"/>
    </location>
    <ligand>
        <name>Zn(2+)</name>
        <dbReference type="ChEBI" id="CHEBI:29105"/>
        <note>catalytic</note>
    </ligand>
</feature>
<dbReference type="GO" id="GO:0008270">
    <property type="term" value="F:zinc ion binding"/>
    <property type="evidence" value="ECO:0007669"/>
    <property type="project" value="InterPro"/>
</dbReference>
<dbReference type="GO" id="GO:0050661">
    <property type="term" value="F:NADP binding"/>
    <property type="evidence" value="ECO:0007669"/>
    <property type="project" value="InterPro"/>
</dbReference>
<dbReference type="InterPro" id="IPR004794">
    <property type="entry name" value="Eubact_RibD"/>
</dbReference>
<dbReference type="GO" id="GO:0008835">
    <property type="term" value="F:diaminohydroxyphosphoribosylaminopyrimidine deaminase activity"/>
    <property type="evidence" value="ECO:0007669"/>
    <property type="project" value="UniProtKB-EC"/>
</dbReference>
<dbReference type="PROSITE" id="PS51747">
    <property type="entry name" value="CYT_DCMP_DEAMINASES_2"/>
    <property type="match status" value="1"/>
</dbReference>
<evidence type="ECO:0000256" key="16">
    <source>
        <dbReference type="PIRSR" id="PIRSR006769-2"/>
    </source>
</evidence>
<keyword evidence="13 20" id="KW-0560">Oxidoreductase</keyword>
<dbReference type="InterPro" id="IPR002734">
    <property type="entry name" value="RibDG_C"/>
</dbReference>
<evidence type="ECO:0000256" key="15">
    <source>
        <dbReference type="PIRSR" id="PIRSR006769-1"/>
    </source>
</evidence>
<evidence type="ECO:0000259" key="19">
    <source>
        <dbReference type="PROSITE" id="PS51747"/>
    </source>
</evidence>
<dbReference type="Gene3D" id="3.40.430.10">
    <property type="entry name" value="Dihydrofolate Reductase, subunit A"/>
    <property type="match status" value="1"/>
</dbReference>
<evidence type="ECO:0000256" key="10">
    <source>
        <dbReference type="ARBA" id="ARBA00022723"/>
    </source>
</evidence>
<comment type="pathway">
    <text evidence="2">Cofactor biosynthesis; riboflavin biosynthesis; 5-amino-6-(D-ribitylamino)uracil from GTP: step 2/4.</text>
</comment>
<name>G2LHX1_CHLTF</name>
<reference evidence="20 21" key="1">
    <citation type="journal article" date="2012" name="Environ. Microbiol.">
        <title>Complete genome of Candidatus Chloracidobacterium thermophilum, a chlorophyll-based photoheterotroph belonging to the phylum Acidobacteria.</title>
        <authorList>
            <person name="Garcia Costas A.M."/>
            <person name="Liu Z."/>
            <person name="Tomsho L.P."/>
            <person name="Schuster S.C."/>
            <person name="Ward D.M."/>
            <person name="Bryant D.A."/>
        </authorList>
    </citation>
    <scope>NUCLEOTIDE SEQUENCE [LARGE SCALE GENOMIC DNA]</scope>
    <source>
        <strain evidence="20 21">B</strain>
    </source>
</reference>
<dbReference type="NCBIfam" id="TIGR00326">
    <property type="entry name" value="eubact_ribD"/>
    <property type="match status" value="1"/>
</dbReference>
<dbReference type="HOGENOM" id="CLU_036590_1_2_0"/>
<dbReference type="NCBIfam" id="TIGR00227">
    <property type="entry name" value="ribD_Cterm"/>
    <property type="match status" value="1"/>
</dbReference>
<proteinExistence type="inferred from homology"/>
<dbReference type="GO" id="GO:0008703">
    <property type="term" value="F:5-amino-6-(5-phosphoribosylamino)uracil reductase activity"/>
    <property type="evidence" value="ECO:0007669"/>
    <property type="project" value="UniProtKB-EC"/>
</dbReference>
<dbReference type="STRING" id="981222.Cabther_A0264"/>
<feature type="binding site" evidence="16">
    <location>
        <position position="183"/>
    </location>
    <ligand>
        <name>substrate</name>
    </ligand>
</feature>
<dbReference type="GO" id="GO:0009231">
    <property type="term" value="P:riboflavin biosynthetic process"/>
    <property type="evidence" value="ECO:0007669"/>
    <property type="project" value="UniProtKB-UniPathway"/>
</dbReference>
<comment type="similarity">
    <text evidence="4">In the N-terminal section; belongs to the cytidine and deoxycytidylate deaminase family.</text>
</comment>
<feature type="binding site" evidence="17">
    <location>
        <position position="88"/>
    </location>
    <ligand>
        <name>Zn(2+)</name>
        <dbReference type="ChEBI" id="CHEBI:29105"/>
        <note>catalytic</note>
    </ligand>
</feature>
<dbReference type="Gene3D" id="3.40.140.10">
    <property type="entry name" value="Cytidine Deaminase, domain 2"/>
    <property type="match status" value="1"/>
</dbReference>
<feature type="binding site" evidence="16">
    <location>
        <position position="197"/>
    </location>
    <ligand>
        <name>substrate</name>
    </ligand>
</feature>
<feature type="binding site" evidence="16">
    <location>
        <position position="217"/>
    </location>
    <ligand>
        <name>substrate</name>
    </ligand>
</feature>
<accession>G2LHX1</accession>
<dbReference type="PANTHER" id="PTHR38011:SF7">
    <property type="entry name" value="2,5-DIAMINO-6-RIBOSYLAMINO-4(3H)-PYRIMIDINONE 5'-PHOSPHATE REDUCTASE"/>
    <property type="match status" value="1"/>
</dbReference>
<evidence type="ECO:0000256" key="1">
    <source>
        <dbReference type="ARBA" id="ARBA00002151"/>
    </source>
</evidence>
<keyword evidence="11 17" id="KW-0862">Zinc</keyword>
<evidence type="ECO:0000256" key="12">
    <source>
        <dbReference type="ARBA" id="ARBA00022857"/>
    </source>
</evidence>
<dbReference type="AlphaFoldDB" id="G2LHX1"/>
<dbReference type="InterPro" id="IPR002125">
    <property type="entry name" value="CMP_dCMP_dom"/>
</dbReference>
<evidence type="ECO:0000256" key="9">
    <source>
        <dbReference type="ARBA" id="ARBA00022619"/>
    </source>
</evidence>
<gene>
    <name evidence="20" type="ordered locus">Cabther_A0264</name>
</gene>
<comment type="function">
    <text evidence="1">Converts 2,5-diamino-6-(ribosylamino)-4(3h)-pyrimidinone 5'-phosphate into 5-amino-6-(ribosylamino)-2,4(1h,3h)-pyrimidinedione 5'-phosphate.</text>
</comment>
<evidence type="ECO:0000256" key="14">
    <source>
        <dbReference type="ARBA" id="ARBA00023268"/>
    </source>
</evidence>
<feature type="binding site" evidence="16">
    <location>
        <position position="213"/>
    </location>
    <ligand>
        <name>NADP(+)</name>
        <dbReference type="ChEBI" id="CHEBI:58349"/>
    </ligand>
</feature>
<dbReference type="InterPro" id="IPR050765">
    <property type="entry name" value="Riboflavin_Biosynth_HTPR"/>
</dbReference>
<evidence type="ECO:0000256" key="18">
    <source>
        <dbReference type="SAM" id="MobiDB-lite"/>
    </source>
</evidence>
<feature type="binding site" evidence="16">
    <location>
        <position position="220"/>
    </location>
    <ligand>
        <name>substrate</name>
    </ligand>
</feature>
<evidence type="ECO:0000256" key="7">
    <source>
        <dbReference type="ARBA" id="ARBA00013173"/>
    </source>
</evidence>
<keyword evidence="10 17" id="KW-0479">Metal-binding</keyword>
<evidence type="ECO:0000256" key="3">
    <source>
        <dbReference type="ARBA" id="ARBA00004910"/>
    </source>
</evidence>
<organism evidence="20 21">
    <name type="scientific">Chloracidobacterium thermophilum (strain B)</name>
    <dbReference type="NCBI Taxonomy" id="981222"/>
    <lineage>
        <taxon>Bacteria</taxon>
        <taxon>Pseudomonadati</taxon>
        <taxon>Acidobacteriota</taxon>
        <taxon>Terriglobia</taxon>
        <taxon>Terriglobales</taxon>
        <taxon>Acidobacteriaceae</taxon>
        <taxon>Chloracidobacterium</taxon>
    </lineage>
</organism>
<evidence type="ECO:0000256" key="5">
    <source>
        <dbReference type="ARBA" id="ARBA00007417"/>
    </source>
</evidence>
<feature type="binding site" evidence="16">
    <location>
        <position position="181"/>
    </location>
    <ligand>
        <name>substrate</name>
    </ligand>
</feature>
<feature type="binding site" evidence="17">
    <location>
        <position position="97"/>
    </location>
    <ligand>
        <name>Zn(2+)</name>
        <dbReference type="ChEBI" id="CHEBI:29105"/>
        <note>catalytic</note>
    </ligand>
</feature>
<keyword evidence="12 16" id="KW-0521">NADP</keyword>
<protein>
    <recommendedName>
        <fullName evidence="8">Riboflavin biosynthesis protein RibD</fullName>
        <ecNumber evidence="7">1.1.1.193</ecNumber>
        <ecNumber evidence="6">3.5.4.26</ecNumber>
    </recommendedName>
</protein>
<evidence type="ECO:0000256" key="2">
    <source>
        <dbReference type="ARBA" id="ARBA00004882"/>
    </source>
</evidence>
<dbReference type="Proteomes" id="UP000006791">
    <property type="component" value="Chromosome 1"/>
</dbReference>
<dbReference type="EMBL" id="CP002514">
    <property type="protein sequence ID" value="AEP11031.1"/>
    <property type="molecule type" value="Genomic_DNA"/>
</dbReference>
<feature type="binding site" evidence="16">
    <location>
        <position position="167"/>
    </location>
    <ligand>
        <name>substrate</name>
    </ligand>
</feature>
<comment type="cofactor">
    <cofactor evidence="17">
        <name>Zn(2+)</name>
        <dbReference type="ChEBI" id="CHEBI:29105"/>
    </cofactor>
    <text evidence="17">Binds 1 zinc ion.</text>
</comment>
<comment type="pathway">
    <text evidence="3">Cofactor biosynthesis; riboflavin biosynthesis; 5-amino-6-(D-ribitylamino)uracil from GTP: step 3/4.</text>
</comment>
<dbReference type="KEGG" id="ctm:Cabther_A0264"/>
<evidence type="ECO:0000256" key="8">
    <source>
        <dbReference type="ARBA" id="ARBA00019930"/>
    </source>
</evidence>
<dbReference type="UniPathway" id="UPA00275">
    <property type="reaction ID" value="UER00401"/>
</dbReference>